<keyword evidence="8" id="KW-0804">Transcription</keyword>
<dbReference type="PANTHER" id="PTHR32248">
    <property type="entry name" value="RNA POLYMERASE SIGMA-54 FACTOR"/>
    <property type="match status" value="1"/>
</dbReference>
<keyword evidence="3" id="KW-0808">Transferase</keyword>
<reference evidence="11 12" key="1">
    <citation type="submission" date="2020-04" db="EMBL/GenBank/DDBJ databases">
        <authorList>
            <person name="Hitch T.C.A."/>
            <person name="Wylensek D."/>
            <person name="Clavel T."/>
        </authorList>
    </citation>
    <scope>NUCLEOTIDE SEQUENCE [LARGE SCALE GENOMIC DNA]</scope>
    <source>
        <strain evidence="11 12">BSM-383-APC-22F</strain>
    </source>
</reference>
<dbReference type="Pfam" id="PF00309">
    <property type="entry name" value="Sigma54_AID"/>
    <property type="match status" value="1"/>
</dbReference>
<comment type="caution">
    <text evidence="11">The sequence shown here is derived from an EMBL/GenBank/DDBJ whole genome shotgun (WGS) entry which is preliminary data.</text>
</comment>
<dbReference type="PIRSF" id="PIRSF000774">
    <property type="entry name" value="RpoN"/>
    <property type="match status" value="1"/>
</dbReference>
<dbReference type="Gene3D" id="1.10.10.1330">
    <property type="entry name" value="RNA polymerase sigma-54 factor, core-binding domain"/>
    <property type="match status" value="1"/>
</dbReference>
<evidence type="ECO:0000256" key="2">
    <source>
        <dbReference type="ARBA" id="ARBA00022478"/>
    </source>
</evidence>
<protein>
    <recommendedName>
        <fullName evidence="13">RNA polymerase sigma-54 factor</fullName>
    </recommendedName>
</protein>
<dbReference type="InterPro" id="IPR007634">
    <property type="entry name" value="RNA_pol_sigma_54_DNA-bd"/>
</dbReference>
<dbReference type="AlphaFoldDB" id="A0A7X9NHL1"/>
<dbReference type="GO" id="GO:0016987">
    <property type="term" value="F:sigma factor activity"/>
    <property type="evidence" value="ECO:0007669"/>
    <property type="project" value="UniProtKB-KW"/>
</dbReference>
<evidence type="ECO:0000313" key="12">
    <source>
        <dbReference type="Proteomes" id="UP000540014"/>
    </source>
</evidence>
<keyword evidence="4" id="KW-0548">Nucleotidyltransferase</keyword>
<keyword evidence="2" id="KW-0240">DNA-directed RNA polymerase</keyword>
<dbReference type="PRINTS" id="PR00045">
    <property type="entry name" value="SIGMA54FCT"/>
</dbReference>
<dbReference type="GO" id="GO:0000428">
    <property type="term" value="C:DNA-directed RNA polymerase complex"/>
    <property type="evidence" value="ECO:0007669"/>
    <property type="project" value="UniProtKB-KW"/>
</dbReference>
<evidence type="ECO:0000259" key="10">
    <source>
        <dbReference type="Pfam" id="PF04963"/>
    </source>
</evidence>
<dbReference type="InterPro" id="IPR000394">
    <property type="entry name" value="RNA_pol_sigma_54"/>
</dbReference>
<evidence type="ECO:0000256" key="4">
    <source>
        <dbReference type="ARBA" id="ARBA00022695"/>
    </source>
</evidence>
<dbReference type="PROSITE" id="PS00718">
    <property type="entry name" value="SIGMA54_2"/>
    <property type="match status" value="1"/>
</dbReference>
<keyword evidence="5" id="KW-0805">Transcription regulation</keyword>
<organism evidence="11 12">
    <name type="scientific">Faecalicoccus pleomorphus</name>
    <dbReference type="NCBI Taxonomy" id="1323"/>
    <lineage>
        <taxon>Bacteria</taxon>
        <taxon>Bacillati</taxon>
        <taxon>Bacillota</taxon>
        <taxon>Erysipelotrichia</taxon>
        <taxon>Erysipelotrichales</taxon>
        <taxon>Erysipelotrichaceae</taxon>
        <taxon>Faecalicoccus</taxon>
    </lineage>
</organism>
<evidence type="ECO:0000256" key="8">
    <source>
        <dbReference type="ARBA" id="ARBA00023163"/>
    </source>
</evidence>
<dbReference type="Pfam" id="PF04552">
    <property type="entry name" value="Sigma54_DBD"/>
    <property type="match status" value="1"/>
</dbReference>
<dbReference type="EMBL" id="JABAFR010000011">
    <property type="protein sequence ID" value="NME44418.1"/>
    <property type="molecule type" value="Genomic_DNA"/>
</dbReference>
<evidence type="ECO:0000256" key="3">
    <source>
        <dbReference type="ARBA" id="ARBA00022679"/>
    </source>
</evidence>
<evidence type="ECO:0008006" key="13">
    <source>
        <dbReference type="Google" id="ProtNLM"/>
    </source>
</evidence>
<comment type="similarity">
    <text evidence="1">Belongs to the sigma-54 factor family.</text>
</comment>
<evidence type="ECO:0000313" key="11">
    <source>
        <dbReference type="EMBL" id="NME44418.1"/>
    </source>
</evidence>
<dbReference type="GO" id="GO:0006352">
    <property type="term" value="P:DNA-templated transcription initiation"/>
    <property type="evidence" value="ECO:0007669"/>
    <property type="project" value="InterPro"/>
</dbReference>
<proteinExistence type="inferred from homology"/>
<feature type="domain" description="RNA polymerase sigma factor 54 core-binding" evidence="10">
    <location>
        <begin position="82"/>
        <end position="256"/>
    </location>
</feature>
<accession>A0A7X9NHL1</accession>
<dbReference type="GO" id="GO:0016779">
    <property type="term" value="F:nucleotidyltransferase activity"/>
    <property type="evidence" value="ECO:0007669"/>
    <property type="project" value="UniProtKB-KW"/>
</dbReference>
<dbReference type="GO" id="GO:0001216">
    <property type="term" value="F:DNA-binding transcription activator activity"/>
    <property type="evidence" value="ECO:0007669"/>
    <property type="project" value="InterPro"/>
</dbReference>
<dbReference type="PROSITE" id="PS50044">
    <property type="entry name" value="SIGMA54_3"/>
    <property type="match status" value="1"/>
</dbReference>
<name>A0A7X9NHL1_9FIRM</name>
<dbReference type="InterPro" id="IPR007046">
    <property type="entry name" value="RNA_pol_sigma_54_core-bd"/>
</dbReference>
<feature type="domain" description="RNA polymerase sigma factor 54 DNA-binding" evidence="9">
    <location>
        <begin position="269"/>
        <end position="420"/>
    </location>
</feature>
<evidence type="ECO:0000259" key="9">
    <source>
        <dbReference type="Pfam" id="PF04552"/>
    </source>
</evidence>
<dbReference type="Gene3D" id="1.10.10.60">
    <property type="entry name" value="Homeodomain-like"/>
    <property type="match status" value="1"/>
</dbReference>
<dbReference type="GO" id="GO:0003677">
    <property type="term" value="F:DNA binding"/>
    <property type="evidence" value="ECO:0007669"/>
    <property type="project" value="UniProtKB-KW"/>
</dbReference>
<evidence type="ECO:0000256" key="1">
    <source>
        <dbReference type="ARBA" id="ARBA00008798"/>
    </source>
</evidence>
<dbReference type="PANTHER" id="PTHR32248:SF4">
    <property type="entry name" value="RNA POLYMERASE SIGMA-54 FACTOR"/>
    <property type="match status" value="1"/>
</dbReference>
<evidence type="ECO:0000256" key="5">
    <source>
        <dbReference type="ARBA" id="ARBA00023015"/>
    </source>
</evidence>
<evidence type="ECO:0000256" key="7">
    <source>
        <dbReference type="ARBA" id="ARBA00023125"/>
    </source>
</evidence>
<dbReference type="Proteomes" id="UP000540014">
    <property type="component" value="Unassembled WGS sequence"/>
</dbReference>
<dbReference type="RefSeq" id="WP_168965256.1">
    <property type="nucleotide sequence ID" value="NZ_JABAFR010000011.1"/>
</dbReference>
<keyword evidence="7" id="KW-0238">DNA-binding</keyword>
<gene>
    <name evidence="11" type="ORF">HF861_05905</name>
</gene>
<dbReference type="Pfam" id="PF04963">
    <property type="entry name" value="Sigma54_CBD"/>
    <property type="match status" value="1"/>
</dbReference>
<dbReference type="InterPro" id="IPR038709">
    <property type="entry name" value="RpoN_core-bd_sf"/>
</dbReference>
<evidence type="ECO:0000256" key="6">
    <source>
        <dbReference type="ARBA" id="ARBA00023082"/>
    </source>
</evidence>
<keyword evidence="6" id="KW-0731">Sigma factor</keyword>
<sequence>MEERAILFLFEKEMDFRYIEGMKQRMILKPDQIQRTVFNKDMKRSLEVLQFNNKDLQAFLMEVSSHNPFLRYQASDEAQTDFTMFATQKPSLLDVMLEQNRFEKNSLSEDMIAYLTSMLDSNGYFKENLSSLVSHSIYTKKEIMQAIDQLRHMEPLGCYCFHLKESLKVQCEVSPHAASETGEILCDYLKELSSHDYSTIVEGTGLSLEEIEEGFQFIKSLNPKPGCNYAKDSIALQPEARVSVEQGQVLVEMINQDFELDVLEYSSRELKALRQEADRILNQVRKRSLTILQILQILCSYQRDFFVSGAGLKHCTLEQVAKECGLHVSTVSRAIQGKSFEFKNRYYPIKKLLSHDGFMDVDAATIEEKIVDLIHAEDHVHPYSDAKLQLLLENQGIFIARRTIAKYREHCGILSSSKRKSKG</sequence>